<dbReference type="AlphaFoldDB" id="A0A2N1MSF2"/>
<comment type="caution">
    <text evidence="1">The sequence shown here is derived from an EMBL/GenBank/DDBJ whole genome shotgun (WGS) entry which is preliminary data.</text>
</comment>
<name>A0A2N1MSF2_9GLOM</name>
<reference evidence="1 2" key="2">
    <citation type="submission" date="2017-10" db="EMBL/GenBank/DDBJ databases">
        <title>Extensive intraspecific genome diversity in a model arbuscular mycorrhizal fungus.</title>
        <authorList>
            <person name="Chen E.C.H."/>
            <person name="Morin E."/>
            <person name="Baudet D."/>
            <person name="Noel J."/>
            <person name="Ndikumana S."/>
            <person name="Charron P."/>
            <person name="St-Onge C."/>
            <person name="Giorgi J."/>
            <person name="Grigoriev I.V."/>
            <person name="Roux C."/>
            <person name="Martin F.M."/>
            <person name="Corradi N."/>
        </authorList>
    </citation>
    <scope>NUCLEOTIDE SEQUENCE [LARGE SCALE GENOMIC DNA]</scope>
    <source>
        <strain evidence="1 2">C2</strain>
    </source>
</reference>
<proteinExistence type="predicted"/>
<evidence type="ECO:0000313" key="2">
    <source>
        <dbReference type="Proteomes" id="UP000233469"/>
    </source>
</evidence>
<evidence type="ECO:0000313" key="1">
    <source>
        <dbReference type="EMBL" id="PKK64562.1"/>
    </source>
</evidence>
<dbReference type="Proteomes" id="UP000233469">
    <property type="component" value="Unassembled WGS sequence"/>
</dbReference>
<protein>
    <submittedName>
        <fullName evidence="1">Uncharacterized protein</fullName>
    </submittedName>
</protein>
<gene>
    <name evidence="1" type="ORF">RhiirC2_854223</name>
</gene>
<reference evidence="1 2" key="1">
    <citation type="submission" date="2016-04" db="EMBL/GenBank/DDBJ databases">
        <title>Genome analyses suggest a sexual origin of heterokaryosis in a supposedly ancient asexual fungus.</title>
        <authorList>
            <person name="Ropars J."/>
            <person name="Sedzielewska K."/>
            <person name="Noel J."/>
            <person name="Charron P."/>
            <person name="Farinelli L."/>
            <person name="Marton T."/>
            <person name="Kruger M."/>
            <person name="Pelin A."/>
            <person name="Brachmann A."/>
            <person name="Corradi N."/>
        </authorList>
    </citation>
    <scope>NUCLEOTIDE SEQUENCE [LARGE SCALE GENOMIC DNA]</scope>
    <source>
        <strain evidence="1 2">C2</strain>
    </source>
</reference>
<dbReference type="EMBL" id="LLXL01001415">
    <property type="protein sequence ID" value="PKK64562.1"/>
    <property type="molecule type" value="Genomic_DNA"/>
</dbReference>
<sequence length="235" mass="27386">MCKIASSIDRWLEANDIISKFSNRYSESIFEFKRLIEMSLIELFIENEANLHTFEIKLDTYRNKYCDNILESILQNPNFINNTRNLKTSLFGSNTPTKNRISQIINSHQNLKKMLLGYMSYDIFSLYQSLLLSKESNCSNTLNTIIFYYIDFKGIISFAKVFENLNVLESVHIIYCFSLNSFTQQIINLTKPFKLKSLFINGKLQIDSLQSLLQSLLQKSGNYLENFGFGKYQIS</sequence>
<accession>A0A2N1MSF2</accession>
<organism evidence="1 2">
    <name type="scientific">Rhizophagus irregularis</name>
    <dbReference type="NCBI Taxonomy" id="588596"/>
    <lineage>
        <taxon>Eukaryota</taxon>
        <taxon>Fungi</taxon>
        <taxon>Fungi incertae sedis</taxon>
        <taxon>Mucoromycota</taxon>
        <taxon>Glomeromycotina</taxon>
        <taxon>Glomeromycetes</taxon>
        <taxon>Glomerales</taxon>
        <taxon>Glomeraceae</taxon>
        <taxon>Rhizophagus</taxon>
    </lineage>
</organism>